<dbReference type="OrthoDB" id="9794208at2"/>
<gene>
    <name evidence="3" type="ORF">SAMN05661003_102281</name>
</gene>
<dbReference type="InterPro" id="IPR003788">
    <property type="entry name" value="NDUFAF7"/>
</dbReference>
<keyword evidence="2 3" id="KW-0808">Transferase</keyword>
<dbReference type="EMBL" id="FNAQ01000002">
    <property type="protein sequence ID" value="SDD97141.1"/>
    <property type="molecule type" value="Genomic_DNA"/>
</dbReference>
<dbReference type="Pfam" id="PF02636">
    <property type="entry name" value="Methyltransf_28"/>
    <property type="match status" value="1"/>
</dbReference>
<dbReference type="GO" id="GO:0035243">
    <property type="term" value="F:protein-arginine omega-N symmetric methyltransferase activity"/>
    <property type="evidence" value="ECO:0007669"/>
    <property type="project" value="TreeGrafter"/>
</dbReference>
<dbReference type="InterPro" id="IPR029063">
    <property type="entry name" value="SAM-dependent_MTases_sf"/>
</dbReference>
<dbReference type="STRING" id="57664.SAMN05661003_102281"/>
<proteinExistence type="predicted"/>
<reference evidence="4" key="1">
    <citation type="submission" date="2016-10" db="EMBL/GenBank/DDBJ databases">
        <authorList>
            <person name="Varghese N."/>
            <person name="Submissions S."/>
        </authorList>
    </citation>
    <scope>NUCLEOTIDE SEQUENCE [LARGE SCALE GENOMIC DNA]</scope>
    <source>
        <strain evidence="4">DSM 8987</strain>
    </source>
</reference>
<dbReference type="PANTHER" id="PTHR12049">
    <property type="entry name" value="PROTEIN ARGININE METHYLTRANSFERASE NDUFAF7, MITOCHONDRIAL"/>
    <property type="match status" value="1"/>
</dbReference>
<dbReference type="SUPFAM" id="SSF53335">
    <property type="entry name" value="S-adenosyl-L-methionine-dependent methyltransferases"/>
    <property type="match status" value="1"/>
</dbReference>
<keyword evidence="1 3" id="KW-0489">Methyltransferase</keyword>
<dbReference type="GO" id="GO:0032259">
    <property type="term" value="P:methylation"/>
    <property type="evidence" value="ECO:0007669"/>
    <property type="project" value="UniProtKB-KW"/>
</dbReference>
<dbReference type="Proteomes" id="UP000243205">
    <property type="component" value="Unassembled WGS sequence"/>
</dbReference>
<dbReference type="RefSeq" id="WP_092076360.1">
    <property type="nucleotide sequence ID" value="NZ_FNAQ01000002.1"/>
</dbReference>
<dbReference type="AlphaFoldDB" id="A0A1G6Z3M7"/>
<evidence type="ECO:0000256" key="2">
    <source>
        <dbReference type="ARBA" id="ARBA00022679"/>
    </source>
</evidence>
<accession>A0A1G6Z3M7</accession>
<dbReference type="InterPro" id="IPR038375">
    <property type="entry name" value="NDUFAF7_sf"/>
</dbReference>
<dbReference type="PANTHER" id="PTHR12049:SF7">
    <property type="entry name" value="PROTEIN ARGININE METHYLTRANSFERASE NDUFAF7, MITOCHONDRIAL"/>
    <property type="match status" value="1"/>
</dbReference>
<sequence>MTQAPTLLQQIRALVRQRQGIPFNDYMQLCLYAPGLGYYMRPRRRIGAQGDFFTSSSVHRLFGRLIARQLQQMAELIDGPFTLVEQGAGEGHLALDILDALQQSWPDLYERITYRLIEISPDNRDRQAALLQTHSTRVSWCGEQELAPFRGCFLSNELLDAFPVAVVEKRQGQLLEVYVVEQQDRLVEQLRPARPEVVQHFARQGLQPAEGCRAEAALGVSCWLEGVAARLQQGFVLTIDYGYPAAELYAPFRRQGTLLCYQRHQASDNPYQQPGEQDITAHVDFSLLQLEGERLGLETLYFERQYRFLMALGFIEELLELQRQACDAQQACALRLTLKNLILPDGGMGDTFKVLIQGKNVGQPALLCQRPIRAISLAATAGDGC</sequence>
<evidence type="ECO:0000313" key="3">
    <source>
        <dbReference type="EMBL" id="SDD97141.1"/>
    </source>
</evidence>
<organism evidence="3 4">
    <name type="scientific">Desulfuromonas thiophila</name>
    <dbReference type="NCBI Taxonomy" id="57664"/>
    <lineage>
        <taxon>Bacteria</taxon>
        <taxon>Pseudomonadati</taxon>
        <taxon>Thermodesulfobacteriota</taxon>
        <taxon>Desulfuromonadia</taxon>
        <taxon>Desulfuromonadales</taxon>
        <taxon>Desulfuromonadaceae</taxon>
        <taxon>Desulfuromonas</taxon>
    </lineage>
</organism>
<evidence type="ECO:0000313" key="4">
    <source>
        <dbReference type="Proteomes" id="UP000243205"/>
    </source>
</evidence>
<protein>
    <submittedName>
        <fullName evidence="3">SAM-dependent methyltransferase, MidA family</fullName>
    </submittedName>
</protein>
<evidence type="ECO:0000256" key="1">
    <source>
        <dbReference type="ARBA" id="ARBA00022603"/>
    </source>
</evidence>
<dbReference type="Gene3D" id="3.40.50.12710">
    <property type="match status" value="1"/>
</dbReference>
<name>A0A1G6Z3M7_9BACT</name>
<keyword evidence="4" id="KW-1185">Reference proteome</keyword>